<feature type="compositionally biased region" description="Low complexity" evidence="1">
    <location>
        <begin position="299"/>
        <end position="315"/>
    </location>
</feature>
<comment type="caution">
    <text evidence="2">The sequence shown here is derived from an EMBL/GenBank/DDBJ whole genome shotgun (WGS) entry which is preliminary data.</text>
</comment>
<evidence type="ECO:0000256" key="1">
    <source>
        <dbReference type="SAM" id="MobiDB-lite"/>
    </source>
</evidence>
<dbReference type="EMBL" id="JAIPUX010000026">
    <property type="protein sequence ID" value="KAH0631754.1"/>
    <property type="molecule type" value="Genomic_DNA"/>
</dbReference>
<reference evidence="2 3" key="1">
    <citation type="journal article" date="2022" name="Gigascience">
        <title>A chromosome-level genome assembly and annotation of the desert horned lizard, Phrynosoma platyrhinos, provides insight into chromosomal rearrangements among reptiles.</title>
        <authorList>
            <person name="Koochekian N."/>
            <person name="Ascanio A."/>
            <person name="Farleigh K."/>
            <person name="Card D.C."/>
            <person name="Schield D.R."/>
            <person name="Castoe T.A."/>
            <person name="Jezkova T."/>
        </authorList>
    </citation>
    <scope>NUCLEOTIDE SEQUENCE [LARGE SCALE GENOMIC DNA]</scope>
    <source>
        <strain evidence="2">NK-2021</strain>
    </source>
</reference>
<dbReference type="InterPro" id="IPR010335">
    <property type="entry name" value="Mesothelin"/>
</dbReference>
<sequence>MSKGVPNVLQKLSVQDVKGLLGVNLPNLKGAENDPSVAMWIKRQFQSDLDTLGIGLRGGMTSLSSTAMNASIATSPNDAPTTGIPITTLATSIFNATTSSGATWLIPGIPTDATSVSKITTVVEETSLSVVPTTKTVPVIDAIPKVDFPTENPTVSSIITATSKDTNSVTPALPTSGDVTNTTTTSQPVADSNSTTITAITMDSTVAFTSEITTTSFNVTVTSNDTFGEVPIPVTATDTETTSFDESGIDFNTATSNITALPPSTVDFTTEVPVNITASSNDTLGSILVLHPTTDTNGSTSVETTASSNTTVTTNWMSLPPTITDSNVTTDTNATFSPTPAMPNMTTNSSKRPPAPTGPMPNAITLTSIGTTSKIKDNTTASQDTTMAAMTTRRVSSKVPLKTRPPSRPTPNGYINVKPVPGKYLYPCTSPAPQLAVPWGGPESPHTSVGTACTAP</sequence>
<dbReference type="Pfam" id="PF06060">
    <property type="entry name" value="Mesothelin"/>
    <property type="match status" value="1"/>
</dbReference>
<dbReference type="Proteomes" id="UP000826234">
    <property type="component" value="Unassembled WGS sequence"/>
</dbReference>
<feature type="region of interest" description="Disordered" evidence="1">
    <location>
        <begin position="392"/>
        <end position="415"/>
    </location>
</feature>
<organism evidence="2 3">
    <name type="scientific">Phrynosoma platyrhinos</name>
    <name type="common">Desert horned lizard</name>
    <dbReference type="NCBI Taxonomy" id="52577"/>
    <lineage>
        <taxon>Eukaryota</taxon>
        <taxon>Metazoa</taxon>
        <taxon>Chordata</taxon>
        <taxon>Craniata</taxon>
        <taxon>Vertebrata</taxon>
        <taxon>Euteleostomi</taxon>
        <taxon>Lepidosauria</taxon>
        <taxon>Squamata</taxon>
        <taxon>Bifurcata</taxon>
        <taxon>Unidentata</taxon>
        <taxon>Episquamata</taxon>
        <taxon>Toxicofera</taxon>
        <taxon>Iguania</taxon>
        <taxon>Phrynosomatidae</taxon>
        <taxon>Phrynosomatinae</taxon>
        <taxon>Phrynosoma</taxon>
    </lineage>
</organism>
<proteinExistence type="predicted"/>
<name>A0ABQ7TPM7_PHRPL</name>
<keyword evidence="3" id="KW-1185">Reference proteome</keyword>
<accession>A0ABQ7TPM7</accession>
<feature type="compositionally biased region" description="Polar residues" evidence="1">
    <location>
        <begin position="321"/>
        <end position="351"/>
    </location>
</feature>
<feature type="region of interest" description="Disordered" evidence="1">
    <location>
        <begin position="166"/>
        <end position="189"/>
    </location>
</feature>
<feature type="region of interest" description="Disordered" evidence="1">
    <location>
        <begin position="298"/>
        <end position="359"/>
    </location>
</feature>
<protein>
    <submittedName>
        <fullName evidence="2">Uncharacterized protein</fullName>
    </submittedName>
</protein>
<evidence type="ECO:0000313" key="3">
    <source>
        <dbReference type="Proteomes" id="UP000826234"/>
    </source>
</evidence>
<evidence type="ECO:0000313" key="2">
    <source>
        <dbReference type="EMBL" id="KAH0631754.1"/>
    </source>
</evidence>
<gene>
    <name evidence="2" type="ORF">JD844_019520</name>
</gene>